<keyword evidence="7 9" id="KW-0238">DNA-binding</keyword>
<feature type="domain" description="Helicase C-terminal" evidence="11">
    <location>
        <begin position="807"/>
        <end position="961"/>
    </location>
</feature>
<dbReference type="Gene3D" id="3.40.50.300">
    <property type="entry name" value="P-loop containing nucleotide triphosphate hydrolases"/>
    <property type="match status" value="2"/>
</dbReference>
<comment type="caution">
    <text evidence="12">The sequence shown here is derived from an EMBL/GenBank/DDBJ whole genome shotgun (WGS) entry which is preliminary data.</text>
</comment>
<evidence type="ECO:0000313" key="12">
    <source>
        <dbReference type="EMBL" id="MCL6740198.1"/>
    </source>
</evidence>
<keyword evidence="3 9" id="KW-0227">DNA damage</keyword>
<keyword evidence="13" id="KW-1185">Reference proteome</keyword>
<dbReference type="SMART" id="SM00982">
    <property type="entry name" value="TRCF"/>
    <property type="match status" value="1"/>
</dbReference>
<keyword evidence="4 9" id="KW-0378">Hydrolase</keyword>
<evidence type="ECO:0000313" key="13">
    <source>
        <dbReference type="Proteomes" id="UP001165383"/>
    </source>
</evidence>
<protein>
    <recommendedName>
        <fullName evidence="9">Transcription-repair-coupling factor</fullName>
        <shortName evidence="9">TRCF</shortName>
        <ecNumber evidence="9">3.6.4.-</ecNumber>
    </recommendedName>
</protein>
<dbReference type="Gene3D" id="2.40.10.170">
    <property type="match status" value="1"/>
</dbReference>
<evidence type="ECO:0000256" key="9">
    <source>
        <dbReference type="HAMAP-Rule" id="MF_00969"/>
    </source>
</evidence>
<comment type="similarity">
    <text evidence="9">In the C-terminal section; belongs to the helicase family. RecG subfamily.</text>
</comment>
<comment type="subcellular location">
    <subcellularLocation>
        <location evidence="9">Cytoplasm</location>
    </subcellularLocation>
</comment>
<sequence length="1165" mass="128226">MSEPLNRILKAEGPLTLAGVPAGFLPWLASDLARAAHGTGDGGRAVIIAADEAAMRALQDTVPVFAPEVEVLSFPAWDCLPYDRASPALRVMAERLAALEKLQGKRKGPQLLLTTANAITQRILTPFRIRQLTRILAEGERIERDRLVELLVANGYQRTDAVHDQGEFAVRGSIVDLFPAGEEQAIRLDFFGDEIETMRRFDPADQRSTGNAEAFTLMPASEALLDEATVKRFRARYREQFGANATGDPLYQAISDGRRLAGMEHWLPLLEEKLATLFDHLGDNDVIVRDSNADGALEARHEAIDDYFANREKAMIAEPGSYRPLAPSSLYLSNKEWRGAVEERPIHQVTPFQQPEGGKVIDFGVDGPRDFGPERAQGANVYDAVAKQVVKLRNGKKKVVLASYTVGARERLAGLLEDHGLKGLKLAGSWQEALGARTDAALIVLPLDHGFAGPDVAVLTEQDMLGDRLVRRKKRRKSADAFLAELAALTPGDLVVHMEHGIGRYEGLTSVMVGKAPHDCVALSYAGGDRLYVPVENIDVLTRYGGAGDGANLDRLGGEAWQRRKARMKERIREIAGELIKTAAIRATRPGQVAEADATLPEFVDRFPFEETDDQDRAIAEVLEDLGSGRPMDRLVCGDVGFGKTEVALRAAFVAAMAGYQVALICPTTLLARQHYRNFVERFQGFPVEIGRLSRLVPAAEAKTTRERLEQGKVDIVIGTHALLSKSIGFKKLGLVIVDEEQHFGVAHKEKLKALKEDVHVLTLTATPIPRTLQMAMSGLRELSVIQTPPVDRLAVRTYVAPWDAVVMREALLREHYRGGQSFLVAPRIADLPELEEWLREEVPEVKAVTAHGQMGAGEVEERISAFYDRKYDVLLSTSIVESGLDIPSANTLIVHRADRFGLAQLYQLRGRVGRAKTRAYAYLTTPPDRALTEGADKRLQVLANLDSLGAGFQLASHDLDIRGAGNLLGDEQSGHIKEVGFELYQSMLEDAILEQKAGATERRREEFTPQISVEAPILIPEHYVPDLDLRMGLYRRLGELEDRQGVEAFAAELIDRFGKLPEETQNLLQIVETKINCRKAMIAKLDVGAKGAVITFAPSGFPDLPGLLDYVAKLKGAARLRPDSKLVISREWPTGESRLQGALQISRGLMRVLAVSEKKELEPA</sequence>
<proteinExistence type="inferred from homology"/>
<dbReference type="InterPro" id="IPR041471">
    <property type="entry name" value="UvrB_inter"/>
</dbReference>
<evidence type="ECO:0000256" key="7">
    <source>
        <dbReference type="ARBA" id="ARBA00023125"/>
    </source>
</evidence>
<dbReference type="InterPro" id="IPR001650">
    <property type="entry name" value="Helicase_C-like"/>
</dbReference>
<organism evidence="12 13">
    <name type="scientific">Sphingomonas brevis</name>
    <dbReference type="NCBI Taxonomy" id="2908206"/>
    <lineage>
        <taxon>Bacteria</taxon>
        <taxon>Pseudomonadati</taxon>
        <taxon>Pseudomonadota</taxon>
        <taxon>Alphaproteobacteria</taxon>
        <taxon>Sphingomonadales</taxon>
        <taxon>Sphingomonadaceae</taxon>
        <taxon>Sphingomonas</taxon>
    </lineage>
</organism>
<keyword evidence="8 9" id="KW-0234">DNA repair</keyword>
<dbReference type="Proteomes" id="UP001165383">
    <property type="component" value="Unassembled WGS sequence"/>
</dbReference>
<accession>A0ABT0S717</accession>
<evidence type="ECO:0000256" key="1">
    <source>
        <dbReference type="ARBA" id="ARBA00022490"/>
    </source>
</evidence>
<dbReference type="Pfam" id="PF17757">
    <property type="entry name" value="UvrB_inter"/>
    <property type="match status" value="1"/>
</dbReference>
<dbReference type="Gene3D" id="3.40.50.11140">
    <property type="match status" value="1"/>
</dbReference>
<dbReference type="EMBL" id="JAMGBB010000001">
    <property type="protein sequence ID" value="MCL6740198.1"/>
    <property type="molecule type" value="Genomic_DNA"/>
</dbReference>
<dbReference type="InterPro" id="IPR011545">
    <property type="entry name" value="DEAD/DEAH_box_helicase_dom"/>
</dbReference>
<dbReference type="PROSITE" id="PS51192">
    <property type="entry name" value="HELICASE_ATP_BIND_1"/>
    <property type="match status" value="1"/>
</dbReference>
<dbReference type="Pfam" id="PF00270">
    <property type="entry name" value="DEAD"/>
    <property type="match status" value="1"/>
</dbReference>
<dbReference type="InterPro" id="IPR027417">
    <property type="entry name" value="P-loop_NTPase"/>
</dbReference>
<dbReference type="Pfam" id="PF00271">
    <property type="entry name" value="Helicase_C"/>
    <property type="match status" value="1"/>
</dbReference>
<dbReference type="Gene3D" id="3.40.50.11180">
    <property type="match status" value="1"/>
</dbReference>
<dbReference type="InterPro" id="IPR037235">
    <property type="entry name" value="TRCF-like_C_D7"/>
</dbReference>
<evidence type="ECO:0000259" key="11">
    <source>
        <dbReference type="PROSITE" id="PS51194"/>
    </source>
</evidence>
<evidence type="ECO:0000256" key="6">
    <source>
        <dbReference type="ARBA" id="ARBA00022840"/>
    </source>
</evidence>
<gene>
    <name evidence="9 12" type="primary">mfd</name>
    <name evidence="12" type="ORF">LZ518_03485</name>
</gene>
<comment type="function">
    <text evidence="9">Couples transcription and DNA repair by recognizing RNA polymerase (RNAP) stalled at DNA lesions. Mediates ATP-dependent release of RNAP and its truncated transcript from the DNA, and recruitment of nucleotide excision repair machinery to the damaged site.</text>
</comment>
<dbReference type="NCBIfam" id="TIGR00580">
    <property type="entry name" value="mfd"/>
    <property type="match status" value="1"/>
</dbReference>
<dbReference type="Pfam" id="PF03461">
    <property type="entry name" value="TRCF"/>
    <property type="match status" value="1"/>
</dbReference>
<keyword evidence="1 9" id="KW-0963">Cytoplasm</keyword>
<dbReference type="SMART" id="SM00487">
    <property type="entry name" value="DEXDc"/>
    <property type="match status" value="1"/>
</dbReference>
<evidence type="ECO:0000256" key="3">
    <source>
        <dbReference type="ARBA" id="ARBA00022763"/>
    </source>
</evidence>
<dbReference type="Gene3D" id="3.90.1150.50">
    <property type="entry name" value="Transcription-repair-coupling factor, D7 domain"/>
    <property type="match status" value="1"/>
</dbReference>
<dbReference type="EC" id="3.6.4.-" evidence="9"/>
<keyword evidence="6 9" id="KW-0067">ATP-binding</keyword>
<dbReference type="InterPro" id="IPR004576">
    <property type="entry name" value="Mfd"/>
</dbReference>
<comment type="similarity">
    <text evidence="9">In the N-terminal section; belongs to the UvrB family.</text>
</comment>
<dbReference type="InterPro" id="IPR005118">
    <property type="entry name" value="TRCF_C"/>
</dbReference>
<dbReference type="SUPFAM" id="SSF143517">
    <property type="entry name" value="TRCF domain-like"/>
    <property type="match status" value="1"/>
</dbReference>
<evidence type="ECO:0000256" key="8">
    <source>
        <dbReference type="ARBA" id="ARBA00023204"/>
    </source>
</evidence>
<dbReference type="SMART" id="SM00490">
    <property type="entry name" value="HELICc"/>
    <property type="match status" value="1"/>
</dbReference>
<name>A0ABT0S717_9SPHN</name>
<dbReference type="SUPFAM" id="SSF52540">
    <property type="entry name" value="P-loop containing nucleoside triphosphate hydrolases"/>
    <property type="match status" value="4"/>
</dbReference>
<evidence type="ECO:0000259" key="10">
    <source>
        <dbReference type="PROSITE" id="PS51192"/>
    </source>
</evidence>
<dbReference type="Pfam" id="PF02559">
    <property type="entry name" value="CarD_TRCF_RID"/>
    <property type="match status" value="1"/>
</dbReference>
<dbReference type="PANTHER" id="PTHR47964:SF1">
    <property type="entry name" value="ATP-DEPENDENT DNA HELICASE HOMOLOG RECG, CHLOROPLASTIC"/>
    <property type="match status" value="1"/>
</dbReference>
<dbReference type="InterPro" id="IPR014001">
    <property type="entry name" value="Helicase_ATP-bd"/>
</dbReference>
<dbReference type="RefSeq" id="WP_249914643.1">
    <property type="nucleotide sequence ID" value="NZ_JAMGBB010000001.1"/>
</dbReference>
<dbReference type="SUPFAM" id="SSF141259">
    <property type="entry name" value="CarD-like"/>
    <property type="match status" value="1"/>
</dbReference>
<feature type="domain" description="Helicase ATP-binding" evidence="10">
    <location>
        <begin position="625"/>
        <end position="786"/>
    </location>
</feature>
<dbReference type="CDD" id="cd17991">
    <property type="entry name" value="DEXHc_TRCF"/>
    <property type="match status" value="1"/>
</dbReference>
<evidence type="ECO:0000256" key="5">
    <source>
        <dbReference type="ARBA" id="ARBA00022806"/>
    </source>
</evidence>
<dbReference type="InterPro" id="IPR048635">
    <property type="entry name" value="MFD_D3"/>
</dbReference>
<dbReference type="InterPro" id="IPR036101">
    <property type="entry name" value="CarD-like/TRCF_RID_sf"/>
</dbReference>
<dbReference type="Pfam" id="PF21132">
    <property type="entry name" value="MFD_D3"/>
    <property type="match status" value="1"/>
</dbReference>
<dbReference type="InterPro" id="IPR047112">
    <property type="entry name" value="RecG/Mfd"/>
</dbReference>
<reference evidence="12" key="1">
    <citation type="submission" date="2022-05" db="EMBL/GenBank/DDBJ databases">
        <authorList>
            <person name="Jo J.-H."/>
            <person name="Im W.-T."/>
        </authorList>
    </citation>
    <scope>NUCLEOTIDE SEQUENCE</scope>
    <source>
        <strain evidence="12">RB56-2</strain>
    </source>
</reference>
<dbReference type="Gene3D" id="3.30.2060.10">
    <property type="entry name" value="Penicillin-binding protein 1b domain"/>
    <property type="match status" value="1"/>
</dbReference>
<evidence type="ECO:0000256" key="2">
    <source>
        <dbReference type="ARBA" id="ARBA00022741"/>
    </source>
</evidence>
<keyword evidence="5" id="KW-0347">Helicase</keyword>
<dbReference type="PROSITE" id="PS51194">
    <property type="entry name" value="HELICASE_CTER"/>
    <property type="match status" value="1"/>
</dbReference>
<evidence type="ECO:0000256" key="4">
    <source>
        <dbReference type="ARBA" id="ARBA00022801"/>
    </source>
</evidence>
<keyword evidence="2 9" id="KW-0547">Nucleotide-binding</keyword>
<dbReference type="PANTHER" id="PTHR47964">
    <property type="entry name" value="ATP-DEPENDENT DNA HELICASE HOMOLOG RECG, CHLOROPLASTIC"/>
    <property type="match status" value="1"/>
</dbReference>
<dbReference type="SMART" id="SM01058">
    <property type="entry name" value="CarD_TRCF"/>
    <property type="match status" value="1"/>
</dbReference>
<dbReference type="HAMAP" id="MF_00969">
    <property type="entry name" value="TRCF"/>
    <property type="match status" value="1"/>
</dbReference>
<dbReference type="InterPro" id="IPR003711">
    <property type="entry name" value="CarD-like/TRCF_RID"/>
</dbReference>